<evidence type="ECO:0000313" key="2">
    <source>
        <dbReference type="Proteomes" id="UP000031623"/>
    </source>
</evidence>
<accession>A0A090BW21</accession>
<dbReference type="STRING" id="40754.THII_3549"/>
<reference evidence="1 2" key="1">
    <citation type="journal article" date="2014" name="ISME J.">
        <title>Ecophysiology of Thioploca ingrica as revealed by the complete genome sequence supplemented with proteomic evidence.</title>
        <authorList>
            <person name="Kojima H."/>
            <person name="Ogura Y."/>
            <person name="Yamamoto N."/>
            <person name="Togashi T."/>
            <person name="Mori H."/>
            <person name="Watanabe T."/>
            <person name="Nemoto F."/>
            <person name="Kurokawa K."/>
            <person name="Hayashi T."/>
            <person name="Fukui M."/>
        </authorList>
    </citation>
    <scope>NUCLEOTIDE SEQUENCE [LARGE SCALE GENOMIC DNA]</scope>
</reference>
<dbReference type="Proteomes" id="UP000031623">
    <property type="component" value="Chromosome"/>
</dbReference>
<name>A0A090BW21_9GAMM</name>
<dbReference type="EMBL" id="AP014633">
    <property type="protein sequence ID" value="BAP57846.1"/>
    <property type="molecule type" value="Genomic_DNA"/>
</dbReference>
<dbReference type="AlphaFoldDB" id="A0A090BW21"/>
<dbReference type="HOGENOM" id="CLU_053826_0_0_6"/>
<evidence type="ECO:0008006" key="3">
    <source>
        <dbReference type="Google" id="ProtNLM"/>
    </source>
</evidence>
<dbReference type="OrthoDB" id="5417572at2"/>
<dbReference type="InterPro" id="IPR023614">
    <property type="entry name" value="Porin_dom_sf"/>
</dbReference>
<evidence type="ECO:0000313" key="1">
    <source>
        <dbReference type="EMBL" id="BAP57846.1"/>
    </source>
</evidence>
<organism evidence="1 2">
    <name type="scientific">Thioploca ingrica</name>
    <dbReference type="NCBI Taxonomy" id="40754"/>
    <lineage>
        <taxon>Bacteria</taxon>
        <taxon>Pseudomonadati</taxon>
        <taxon>Pseudomonadota</taxon>
        <taxon>Gammaproteobacteria</taxon>
        <taxon>Thiotrichales</taxon>
        <taxon>Thiotrichaceae</taxon>
        <taxon>Thioploca</taxon>
    </lineage>
</organism>
<dbReference type="SUPFAM" id="SSF56935">
    <property type="entry name" value="Porins"/>
    <property type="match status" value="1"/>
</dbReference>
<gene>
    <name evidence="1" type="ORF">THII_3549</name>
</gene>
<keyword evidence="2" id="KW-1185">Reference proteome</keyword>
<proteinExistence type="predicted"/>
<dbReference type="Gene3D" id="2.40.160.10">
    <property type="entry name" value="Porin"/>
    <property type="match status" value="1"/>
</dbReference>
<sequence>MAFRLRSLVVAVSLISWINNSPLKAEAENEWIKGVSLDGLVKIQGVHHQDYQKHEASDIIAHTVALGLTAHVHEWSTARLSLLYEERLQGVLTPLETDEAFITLGNSAVAPVYLAMGQMYVPFGRFESNLVSYPLTYEMAITREQAIQLGFNLAGISGSIYGFNGDTNDDNNDTIDHYGGNLGLAQETDSHSYDMGIGYINDIGASFAIAGVLPEDPTEYDYVDGLSAHLILTRGDISLIGEYITALNEFKVNHFAFAGHGAKPQAWNLEAAYRFNISGKKLTLAAGYQATEEALALNLPQSRILAALSWAIDDNTTLGLEYAVDEDYDLAEGGTGESAKTATLQLAVEF</sequence>
<dbReference type="KEGG" id="tig:THII_3549"/>
<protein>
    <recommendedName>
        <fullName evidence="3">LbtU family siderophore porin</fullName>
    </recommendedName>
</protein>
<dbReference type="NCBIfam" id="NF033652">
    <property type="entry name" value="LbtU_sider_porin"/>
    <property type="match status" value="1"/>
</dbReference>